<dbReference type="Gene3D" id="3.40.630.30">
    <property type="match status" value="1"/>
</dbReference>
<dbReference type="SUPFAM" id="SSF55729">
    <property type="entry name" value="Acyl-CoA N-acyltransferases (Nat)"/>
    <property type="match status" value="1"/>
</dbReference>
<sequence>MGDQTTKTAMMFTLRDAAAADLPAITEIYRESVLNGVATYEVTPPTEAEMMLRLTTITGSGYPYLAALDERGVVLGYAYASAFRTRTAYRFLVEDSVYLAPVARGKGIGRALLEELVSRCTALGFRQMVAVIGGAHPSSIALHRAVGFEHQGLMKATGFKHGRWLDTAIMQRPLGEGMDTPPTEGVYPDTLYRNAP</sequence>
<dbReference type="eggNOG" id="COG1247">
    <property type="taxonomic scope" value="Bacteria"/>
</dbReference>
<keyword evidence="4" id="KW-1185">Reference proteome</keyword>
<dbReference type="STRING" id="716928.GCA_000261485_01236"/>
<name>A0A249PFI3_9HYPH</name>
<dbReference type="InterPro" id="IPR016181">
    <property type="entry name" value="Acyl_CoA_acyltransferase"/>
</dbReference>
<evidence type="ECO:0000313" key="4">
    <source>
        <dbReference type="Proteomes" id="UP000217211"/>
    </source>
</evidence>
<dbReference type="PROSITE" id="PS51186">
    <property type="entry name" value="GNAT"/>
    <property type="match status" value="1"/>
</dbReference>
<feature type="region of interest" description="Disordered" evidence="1">
    <location>
        <begin position="175"/>
        <end position="196"/>
    </location>
</feature>
<evidence type="ECO:0000313" key="3">
    <source>
        <dbReference type="EMBL" id="ASY64678.1"/>
    </source>
</evidence>
<dbReference type="Proteomes" id="UP000217211">
    <property type="component" value="Chromosome"/>
</dbReference>
<proteinExistence type="predicted"/>
<dbReference type="GO" id="GO:0016747">
    <property type="term" value="F:acyltransferase activity, transferring groups other than amino-acyl groups"/>
    <property type="evidence" value="ECO:0007669"/>
    <property type="project" value="InterPro"/>
</dbReference>
<evidence type="ECO:0000256" key="1">
    <source>
        <dbReference type="SAM" id="MobiDB-lite"/>
    </source>
</evidence>
<keyword evidence="3" id="KW-0808">Transferase</keyword>
<reference evidence="3 4" key="1">
    <citation type="submission" date="2017-08" db="EMBL/GenBank/DDBJ databases">
        <title>Multipartite genome sequences of Sinorhizobium species nodulating soybeans.</title>
        <authorList>
            <person name="Tian C.F."/>
        </authorList>
    </citation>
    <scope>NUCLEOTIDE SEQUENCE [LARGE SCALE GENOMIC DNA]</scope>
    <source>
        <strain evidence="3 4">CCBAU 05684</strain>
    </source>
</reference>
<dbReference type="KEGG" id="esj:SJ05684_c32560"/>
<dbReference type="AlphaFoldDB" id="A0A249PFI3"/>
<gene>
    <name evidence="3" type="ORF">SJ05684_c32560</name>
</gene>
<dbReference type="CDD" id="cd04301">
    <property type="entry name" value="NAT_SF"/>
    <property type="match status" value="1"/>
</dbReference>
<dbReference type="Pfam" id="PF13420">
    <property type="entry name" value="Acetyltransf_4"/>
    <property type="match status" value="1"/>
</dbReference>
<dbReference type="InterPro" id="IPR000182">
    <property type="entry name" value="GNAT_dom"/>
</dbReference>
<feature type="domain" description="N-acetyltransferase" evidence="2">
    <location>
        <begin position="12"/>
        <end position="175"/>
    </location>
</feature>
<protein>
    <submittedName>
        <fullName evidence="3">Phosphinothricin N-acetyltransferase</fullName>
    </submittedName>
</protein>
<accession>A0A249PFI3</accession>
<organism evidence="3 4">
    <name type="scientific">Sinorhizobium sojae CCBAU 05684</name>
    <dbReference type="NCBI Taxonomy" id="716928"/>
    <lineage>
        <taxon>Bacteria</taxon>
        <taxon>Pseudomonadati</taxon>
        <taxon>Pseudomonadota</taxon>
        <taxon>Alphaproteobacteria</taxon>
        <taxon>Hyphomicrobiales</taxon>
        <taxon>Rhizobiaceae</taxon>
        <taxon>Sinorhizobium/Ensifer group</taxon>
        <taxon>Sinorhizobium</taxon>
    </lineage>
</organism>
<evidence type="ECO:0000259" key="2">
    <source>
        <dbReference type="PROSITE" id="PS51186"/>
    </source>
</evidence>
<dbReference type="PANTHER" id="PTHR43072">
    <property type="entry name" value="N-ACETYLTRANSFERASE"/>
    <property type="match status" value="1"/>
</dbReference>
<dbReference type="EMBL" id="CP023067">
    <property type="protein sequence ID" value="ASY64678.1"/>
    <property type="molecule type" value="Genomic_DNA"/>
</dbReference>
<dbReference type="PANTHER" id="PTHR43072:SF8">
    <property type="entry name" value="ACYLTRANSFERASE FABY-RELATED"/>
    <property type="match status" value="1"/>
</dbReference>